<keyword evidence="3" id="KW-1185">Reference proteome</keyword>
<evidence type="ECO:0000313" key="3">
    <source>
        <dbReference type="Proteomes" id="UP001054945"/>
    </source>
</evidence>
<dbReference type="AlphaFoldDB" id="A0AAV4VI84"/>
<organism evidence="2 3">
    <name type="scientific">Caerostris extrusa</name>
    <name type="common">Bark spider</name>
    <name type="synonym">Caerostris bankana</name>
    <dbReference type="NCBI Taxonomy" id="172846"/>
    <lineage>
        <taxon>Eukaryota</taxon>
        <taxon>Metazoa</taxon>
        <taxon>Ecdysozoa</taxon>
        <taxon>Arthropoda</taxon>
        <taxon>Chelicerata</taxon>
        <taxon>Arachnida</taxon>
        <taxon>Araneae</taxon>
        <taxon>Araneomorphae</taxon>
        <taxon>Entelegynae</taxon>
        <taxon>Araneoidea</taxon>
        <taxon>Araneidae</taxon>
        <taxon>Caerostris</taxon>
    </lineage>
</organism>
<proteinExistence type="predicted"/>
<sequence>MEWIINNFRWFYFIRSCLFPNAKFFDQRVFLIGKSRRHLARKSEKEKNKNVRYDLDALTTKEGWTPGPVSRRPRRRTTKKEEGPA</sequence>
<evidence type="ECO:0000256" key="1">
    <source>
        <dbReference type="SAM" id="MobiDB-lite"/>
    </source>
</evidence>
<comment type="caution">
    <text evidence="2">The sequence shown here is derived from an EMBL/GenBank/DDBJ whole genome shotgun (WGS) entry which is preliminary data.</text>
</comment>
<gene>
    <name evidence="2" type="ORF">CEXT_649561</name>
</gene>
<protein>
    <submittedName>
        <fullName evidence="2">Uncharacterized protein</fullName>
    </submittedName>
</protein>
<evidence type="ECO:0000313" key="2">
    <source>
        <dbReference type="EMBL" id="GIY69882.1"/>
    </source>
</evidence>
<dbReference type="EMBL" id="BPLR01014602">
    <property type="protein sequence ID" value="GIY69882.1"/>
    <property type="molecule type" value="Genomic_DNA"/>
</dbReference>
<reference evidence="2 3" key="1">
    <citation type="submission" date="2021-06" db="EMBL/GenBank/DDBJ databases">
        <title>Caerostris extrusa draft genome.</title>
        <authorList>
            <person name="Kono N."/>
            <person name="Arakawa K."/>
        </authorList>
    </citation>
    <scope>NUCLEOTIDE SEQUENCE [LARGE SCALE GENOMIC DNA]</scope>
</reference>
<feature type="region of interest" description="Disordered" evidence="1">
    <location>
        <begin position="62"/>
        <end position="85"/>
    </location>
</feature>
<accession>A0AAV4VI84</accession>
<name>A0AAV4VI84_CAEEX</name>
<dbReference type="Proteomes" id="UP001054945">
    <property type="component" value="Unassembled WGS sequence"/>
</dbReference>